<sequence>MIAAAVDLLREGGSAALTARAVAERAGAAVGSVYGAFANLETLKLEANAVTMRALRHHLVDALRSGRSGSVTDRLLCLAEAYLGFARANREAWAAMFDRTTIAAPPAIAAEIAALFAVIESVLVDLDGLPPGRIPLVAKALWSSVHGMVYLGEVGGLGPVGQDDVPAMIETLVRASVRGLPGGTHS</sequence>
<evidence type="ECO:0000256" key="3">
    <source>
        <dbReference type="ARBA" id="ARBA00023163"/>
    </source>
</evidence>
<dbReference type="SUPFAM" id="SSF48498">
    <property type="entry name" value="Tetracyclin repressor-like, C-terminal domain"/>
    <property type="match status" value="1"/>
</dbReference>
<evidence type="ECO:0000259" key="5">
    <source>
        <dbReference type="PROSITE" id="PS50977"/>
    </source>
</evidence>
<dbReference type="GO" id="GO:0000976">
    <property type="term" value="F:transcription cis-regulatory region binding"/>
    <property type="evidence" value="ECO:0007669"/>
    <property type="project" value="TreeGrafter"/>
</dbReference>
<name>A0A4R7BU08_9HYPH</name>
<dbReference type="Proteomes" id="UP000295122">
    <property type="component" value="Unassembled WGS sequence"/>
</dbReference>
<evidence type="ECO:0000256" key="1">
    <source>
        <dbReference type="ARBA" id="ARBA00023015"/>
    </source>
</evidence>
<dbReference type="InterPro" id="IPR001647">
    <property type="entry name" value="HTH_TetR"/>
</dbReference>
<evidence type="ECO:0000256" key="4">
    <source>
        <dbReference type="PROSITE-ProRule" id="PRU00335"/>
    </source>
</evidence>
<feature type="DNA-binding region" description="H-T-H motif" evidence="4">
    <location>
        <begin position="18"/>
        <end position="37"/>
    </location>
</feature>
<dbReference type="RefSeq" id="WP_245513301.1">
    <property type="nucleotide sequence ID" value="NZ_SNZR01000014.1"/>
</dbReference>
<dbReference type="Pfam" id="PF13305">
    <property type="entry name" value="TetR_C_33"/>
    <property type="match status" value="1"/>
</dbReference>
<gene>
    <name evidence="6" type="ORF">EV668_3734</name>
</gene>
<dbReference type="PANTHER" id="PTHR30055">
    <property type="entry name" value="HTH-TYPE TRANSCRIPTIONAL REGULATOR RUTR"/>
    <property type="match status" value="1"/>
</dbReference>
<feature type="domain" description="HTH tetR-type" evidence="5">
    <location>
        <begin position="1"/>
        <end position="55"/>
    </location>
</feature>
<evidence type="ECO:0000256" key="2">
    <source>
        <dbReference type="ARBA" id="ARBA00023125"/>
    </source>
</evidence>
<reference evidence="6 7" key="1">
    <citation type="submission" date="2019-03" db="EMBL/GenBank/DDBJ databases">
        <title>Genomic Encyclopedia of Type Strains, Phase IV (KMG-IV): sequencing the most valuable type-strain genomes for metagenomic binning, comparative biology and taxonomic classification.</title>
        <authorList>
            <person name="Goeker M."/>
        </authorList>
    </citation>
    <scope>NUCLEOTIDE SEQUENCE [LARGE SCALE GENOMIC DNA]</scope>
    <source>
        <strain evidence="6 7">DSM 25903</strain>
    </source>
</reference>
<dbReference type="InterPro" id="IPR050109">
    <property type="entry name" value="HTH-type_TetR-like_transc_reg"/>
</dbReference>
<dbReference type="Pfam" id="PF00440">
    <property type="entry name" value="TetR_N"/>
    <property type="match status" value="1"/>
</dbReference>
<keyword evidence="2 4" id="KW-0238">DNA-binding</keyword>
<organism evidence="6 7">
    <name type="scientific">Enterovirga rhinocerotis</name>
    <dbReference type="NCBI Taxonomy" id="1339210"/>
    <lineage>
        <taxon>Bacteria</taxon>
        <taxon>Pseudomonadati</taxon>
        <taxon>Pseudomonadota</taxon>
        <taxon>Alphaproteobacteria</taxon>
        <taxon>Hyphomicrobiales</taxon>
        <taxon>Methylobacteriaceae</taxon>
        <taxon>Enterovirga</taxon>
    </lineage>
</organism>
<evidence type="ECO:0000313" key="6">
    <source>
        <dbReference type="EMBL" id="TDR89244.1"/>
    </source>
</evidence>
<dbReference type="InterPro" id="IPR009057">
    <property type="entry name" value="Homeodomain-like_sf"/>
</dbReference>
<protein>
    <submittedName>
        <fullName evidence="6">TetR family transcriptional regulator</fullName>
    </submittedName>
</protein>
<dbReference type="EMBL" id="SNZR01000014">
    <property type="protein sequence ID" value="TDR89244.1"/>
    <property type="molecule type" value="Genomic_DNA"/>
</dbReference>
<dbReference type="SUPFAM" id="SSF46689">
    <property type="entry name" value="Homeodomain-like"/>
    <property type="match status" value="1"/>
</dbReference>
<keyword evidence="7" id="KW-1185">Reference proteome</keyword>
<keyword evidence="3" id="KW-0804">Transcription</keyword>
<proteinExistence type="predicted"/>
<dbReference type="GO" id="GO:0003700">
    <property type="term" value="F:DNA-binding transcription factor activity"/>
    <property type="evidence" value="ECO:0007669"/>
    <property type="project" value="TreeGrafter"/>
</dbReference>
<comment type="caution">
    <text evidence="6">The sequence shown here is derived from an EMBL/GenBank/DDBJ whole genome shotgun (WGS) entry which is preliminary data.</text>
</comment>
<dbReference type="Gene3D" id="1.10.357.10">
    <property type="entry name" value="Tetracycline Repressor, domain 2"/>
    <property type="match status" value="1"/>
</dbReference>
<evidence type="ECO:0000313" key="7">
    <source>
        <dbReference type="Proteomes" id="UP000295122"/>
    </source>
</evidence>
<dbReference type="PROSITE" id="PS50977">
    <property type="entry name" value="HTH_TETR_2"/>
    <property type="match status" value="1"/>
</dbReference>
<dbReference type="InterPro" id="IPR036271">
    <property type="entry name" value="Tet_transcr_reg_TetR-rel_C_sf"/>
</dbReference>
<dbReference type="InterPro" id="IPR025996">
    <property type="entry name" value="MT1864/Rv1816-like_C"/>
</dbReference>
<dbReference type="PANTHER" id="PTHR30055:SF234">
    <property type="entry name" value="HTH-TYPE TRANSCRIPTIONAL REGULATOR BETI"/>
    <property type="match status" value="1"/>
</dbReference>
<accession>A0A4R7BU08</accession>
<keyword evidence="1" id="KW-0805">Transcription regulation</keyword>
<dbReference type="AlphaFoldDB" id="A0A4R7BU08"/>